<proteinExistence type="predicted"/>
<comment type="caution">
    <text evidence="1">The sequence shown here is derived from an EMBL/GenBank/DDBJ whole genome shotgun (WGS) entry which is preliminary data.</text>
</comment>
<protein>
    <submittedName>
        <fullName evidence="1">DUF5132 domain-containing protein</fullName>
    </submittedName>
</protein>
<evidence type="ECO:0000313" key="1">
    <source>
        <dbReference type="EMBL" id="RKP49920.1"/>
    </source>
</evidence>
<dbReference type="Proteomes" id="UP000282076">
    <property type="component" value="Unassembled WGS sequence"/>
</dbReference>
<gene>
    <name evidence="1" type="ORF">D7Z26_19015</name>
</gene>
<reference evidence="1 2" key="1">
    <citation type="submission" date="2018-10" db="EMBL/GenBank/DDBJ databases">
        <title>Cohnella sp. M2MS4P-1, whole genome shotgun sequence.</title>
        <authorList>
            <person name="Tuo L."/>
        </authorList>
    </citation>
    <scope>NUCLEOTIDE SEQUENCE [LARGE SCALE GENOMIC DNA]</scope>
    <source>
        <strain evidence="1 2">M2MS4P-1</strain>
    </source>
</reference>
<dbReference type="OrthoDB" id="2619200at2"/>
<evidence type="ECO:0000313" key="2">
    <source>
        <dbReference type="Proteomes" id="UP000282076"/>
    </source>
</evidence>
<dbReference type="RefSeq" id="WP_120978603.1">
    <property type="nucleotide sequence ID" value="NZ_RBZM01000008.1"/>
</dbReference>
<accession>A0A494XGX8</accession>
<dbReference type="AlphaFoldDB" id="A0A494XGX8"/>
<dbReference type="EMBL" id="RBZM01000008">
    <property type="protein sequence ID" value="RKP49920.1"/>
    <property type="molecule type" value="Genomic_DNA"/>
</dbReference>
<name>A0A494XGX8_9BACL</name>
<organism evidence="1 2">
    <name type="scientific">Cohnella endophytica</name>
    <dbReference type="NCBI Taxonomy" id="2419778"/>
    <lineage>
        <taxon>Bacteria</taxon>
        <taxon>Bacillati</taxon>
        <taxon>Bacillota</taxon>
        <taxon>Bacilli</taxon>
        <taxon>Bacillales</taxon>
        <taxon>Paenibacillaceae</taxon>
        <taxon>Cohnella</taxon>
    </lineage>
</organism>
<keyword evidence="2" id="KW-1185">Reference proteome</keyword>
<sequence length="101" mass="10872">MLEKNAEKLIVGAALAYAASTLWPIARNALKPSAETGTQGAAAGLTGRIQYVLQVARDEIEDIVAEAQFERMKKKLDQEIAAEISPFEETGDMPHAGESND</sequence>